<dbReference type="EMBL" id="JBHSAX010000019">
    <property type="protein sequence ID" value="MFC3965106.1"/>
    <property type="molecule type" value="Genomic_DNA"/>
</dbReference>
<sequence>MSEVLEFRNGHRVEVVADLPEVLRLRHTLPAPGRQAGPHRHPVLAETWTVTRGRLRFVIDGTETVAGPGDTVHAPPGAVHAFESLDPGTELDHEIRPPLRHLDMFRLWSALDRAGRTTRSGVPRDPLALALLWRLQDGYLAGPPEWLQRAVLGGAARLAVRLGYRRRLLPGRAPL</sequence>
<dbReference type="Pfam" id="PF07883">
    <property type="entry name" value="Cupin_2"/>
    <property type="match status" value="1"/>
</dbReference>
<protein>
    <submittedName>
        <fullName evidence="2">Cupin domain-containing protein</fullName>
    </submittedName>
</protein>
<comment type="caution">
    <text evidence="2">The sequence shown here is derived from an EMBL/GenBank/DDBJ whole genome shotgun (WGS) entry which is preliminary data.</text>
</comment>
<evidence type="ECO:0000313" key="2">
    <source>
        <dbReference type="EMBL" id="MFC3965106.1"/>
    </source>
</evidence>
<dbReference type="InterPro" id="IPR014710">
    <property type="entry name" value="RmlC-like_jellyroll"/>
</dbReference>
<organism evidence="2 3">
    <name type="scientific">Nocardia jiangsuensis</name>
    <dbReference type="NCBI Taxonomy" id="1691563"/>
    <lineage>
        <taxon>Bacteria</taxon>
        <taxon>Bacillati</taxon>
        <taxon>Actinomycetota</taxon>
        <taxon>Actinomycetes</taxon>
        <taxon>Mycobacteriales</taxon>
        <taxon>Nocardiaceae</taxon>
        <taxon>Nocardia</taxon>
    </lineage>
</organism>
<dbReference type="SUPFAM" id="SSF51182">
    <property type="entry name" value="RmlC-like cupins"/>
    <property type="match status" value="1"/>
</dbReference>
<name>A0ABV8DZY1_9NOCA</name>
<dbReference type="InterPro" id="IPR013096">
    <property type="entry name" value="Cupin_2"/>
</dbReference>
<proteinExistence type="predicted"/>
<dbReference type="InterPro" id="IPR011051">
    <property type="entry name" value="RmlC_Cupin_sf"/>
</dbReference>
<dbReference type="Gene3D" id="2.60.120.10">
    <property type="entry name" value="Jelly Rolls"/>
    <property type="match status" value="1"/>
</dbReference>
<reference evidence="3" key="1">
    <citation type="journal article" date="2019" name="Int. J. Syst. Evol. Microbiol.">
        <title>The Global Catalogue of Microorganisms (GCM) 10K type strain sequencing project: providing services to taxonomists for standard genome sequencing and annotation.</title>
        <authorList>
            <consortium name="The Broad Institute Genomics Platform"/>
            <consortium name="The Broad Institute Genome Sequencing Center for Infectious Disease"/>
            <person name="Wu L."/>
            <person name="Ma J."/>
        </authorList>
    </citation>
    <scope>NUCLEOTIDE SEQUENCE [LARGE SCALE GENOMIC DNA]</scope>
    <source>
        <strain evidence="3">CGMCC 4.7330</strain>
    </source>
</reference>
<keyword evidence="3" id="KW-1185">Reference proteome</keyword>
<dbReference type="Proteomes" id="UP001595696">
    <property type="component" value="Unassembled WGS sequence"/>
</dbReference>
<evidence type="ECO:0000259" key="1">
    <source>
        <dbReference type="Pfam" id="PF07883"/>
    </source>
</evidence>
<dbReference type="RefSeq" id="WP_378614861.1">
    <property type="nucleotide sequence ID" value="NZ_JBHSAX010000019.1"/>
</dbReference>
<feature type="domain" description="Cupin type-2" evidence="1">
    <location>
        <begin position="31"/>
        <end position="84"/>
    </location>
</feature>
<evidence type="ECO:0000313" key="3">
    <source>
        <dbReference type="Proteomes" id="UP001595696"/>
    </source>
</evidence>
<accession>A0ABV8DZY1</accession>
<gene>
    <name evidence="2" type="ORF">ACFO0B_24225</name>
</gene>